<dbReference type="EMBL" id="UOGI01000071">
    <property type="protein sequence ID" value="VAX30346.1"/>
    <property type="molecule type" value="Genomic_DNA"/>
</dbReference>
<evidence type="ECO:0000256" key="1">
    <source>
        <dbReference type="SAM" id="Coils"/>
    </source>
</evidence>
<evidence type="ECO:0008006" key="3">
    <source>
        <dbReference type="Google" id="ProtNLM"/>
    </source>
</evidence>
<organism evidence="2">
    <name type="scientific">hydrothermal vent metagenome</name>
    <dbReference type="NCBI Taxonomy" id="652676"/>
    <lineage>
        <taxon>unclassified sequences</taxon>
        <taxon>metagenomes</taxon>
        <taxon>ecological metagenomes</taxon>
    </lineage>
</organism>
<proteinExistence type="predicted"/>
<protein>
    <recommendedName>
        <fullName evidence="3">DUF2802 domain-containing protein</fullName>
    </recommendedName>
</protein>
<accession>A0A3B1CIP3</accession>
<feature type="coiled-coil region" evidence="1">
    <location>
        <begin position="44"/>
        <end position="74"/>
    </location>
</feature>
<evidence type="ECO:0000313" key="2">
    <source>
        <dbReference type="EMBL" id="VAX30346.1"/>
    </source>
</evidence>
<reference evidence="2" key="1">
    <citation type="submission" date="2018-06" db="EMBL/GenBank/DDBJ databases">
        <authorList>
            <person name="Zhirakovskaya E."/>
        </authorList>
    </citation>
    <scope>NUCLEOTIDE SEQUENCE</scope>
</reference>
<name>A0A3B1CIP3_9ZZZZ</name>
<dbReference type="AlphaFoldDB" id="A0A3B1CIP3"/>
<sequence length="118" mass="13613">MIKGILKQRKKPGKIREADKLLQLELSEIEELSSLLMSRVDKRVRALNEVEQRLDEKIEILENLLVQAENILQEPESTLDYRYKEVVLLSRKGLKIEEIASLLDIPGGEVEFIINMNA</sequence>
<keyword evidence="1" id="KW-0175">Coiled coil</keyword>
<gene>
    <name evidence="2" type="ORF">MNBD_NITROSPIRAE03-1485</name>
</gene>